<gene>
    <name evidence="2" type="ORF">GU920_15875</name>
</gene>
<dbReference type="EMBL" id="JAAATW010000003">
    <property type="protein sequence ID" value="NBE09021.1"/>
    <property type="molecule type" value="Genomic_DNA"/>
</dbReference>
<evidence type="ECO:0000313" key="2">
    <source>
        <dbReference type="EMBL" id="NBE09021.1"/>
    </source>
</evidence>
<sequence>MTTIRRWNPEGIAAPASRYAHAVLVEGAVRWLHLSGQIGTLPDGRVAEGLAAQLDACFANVAAGLAAAGMGKGDLVKLTIYLTDGTPEAVATYRARRDAWVGDGPLPAATLLIVAGLASPALLAEVDAVAAS</sequence>
<dbReference type="PANTHER" id="PTHR11803">
    <property type="entry name" value="2-IMINOBUTANOATE/2-IMINOPROPANOATE DEAMINASE RIDA"/>
    <property type="match status" value="1"/>
</dbReference>
<dbReference type="SUPFAM" id="SSF55298">
    <property type="entry name" value="YjgF-like"/>
    <property type="match status" value="1"/>
</dbReference>
<comment type="similarity">
    <text evidence="1">Belongs to the RutC family.</text>
</comment>
<dbReference type="RefSeq" id="WP_161768035.1">
    <property type="nucleotide sequence ID" value="NZ_JAAATW010000003.1"/>
</dbReference>
<name>A0ABW9Y8U8_9RHOB</name>
<dbReference type="PANTHER" id="PTHR11803:SF58">
    <property type="entry name" value="PROTEIN HMF1-RELATED"/>
    <property type="match status" value="1"/>
</dbReference>
<dbReference type="Pfam" id="PF01042">
    <property type="entry name" value="Ribonuc_L-PSP"/>
    <property type="match status" value="1"/>
</dbReference>
<dbReference type="InterPro" id="IPR006175">
    <property type="entry name" value="YjgF/YER057c/UK114"/>
</dbReference>
<keyword evidence="3" id="KW-1185">Reference proteome</keyword>
<dbReference type="CDD" id="cd00448">
    <property type="entry name" value="YjgF_YER057c_UK114_family"/>
    <property type="match status" value="1"/>
</dbReference>
<proteinExistence type="inferred from homology"/>
<organism evidence="2 3">
    <name type="scientific">Paragemmobacter ruber</name>
    <dbReference type="NCBI Taxonomy" id="1985673"/>
    <lineage>
        <taxon>Bacteria</taxon>
        <taxon>Pseudomonadati</taxon>
        <taxon>Pseudomonadota</taxon>
        <taxon>Alphaproteobacteria</taxon>
        <taxon>Rhodobacterales</taxon>
        <taxon>Paracoccaceae</taxon>
        <taxon>Paragemmobacter</taxon>
    </lineage>
</organism>
<dbReference type="Gene3D" id="3.30.1330.40">
    <property type="entry name" value="RutC-like"/>
    <property type="match status" value="1"/>
</dbReference>
<accession>A0ABW9Y8U8</accession>
<reference evidence="3" key="1">
    <citation type="submission" date="2020-01" db="EMBL/GenBank/DDBJ databases">
        <title>Sphingomonas sp. strain CSW-10.</title>
        <authorList>
            <person name="Chen W.-M."/>
        </authorList>
    </citation>
    <scope>NUCLEOTIDE SEQUENCE [LARGE SCALE GENOMIC DNA]</scope>
    <source>
        <strain evidence="3">CCP-1</strain>
    </source>
</reference>
<dbReference type="InterPro" id="IPR035959">
    <property type="entry name" value="RutC-like_sf"/>
</dbReference>
<dbReference type="Proteomes" id="UP001517376">
    <property type="component" value="Unassembled WGS sequence"/>
</dbReference>
<protein>
    <submittedName>
        <fullName evidence="2">RidA family protein</fullName>
    </submittedName>
</protein>
<comment type="caution">
    <text evidence="2">The sequence shown here is derived from an EMBL/GenBank/DDBJ whole genome shotgun (WGS) entry which is preliminary data.</text>
</comment>
<evidence type="ECO:0000313" key="3">
    <source>
        <dbReference type="Proteomes" id="UP001517376"/>
    </source>
</evidence>
<evidence type="ECO:0000256" key="1">
    <source>
        <dbReference type="ARBA" id="ARBA00010552"/>
    </source>
</evidence>